<evidence type="ECO:0000256" key="3">
    <source>
        <dbReference type="ARBA" id="ARBA00022825"/>
    </source>
</evidence>
<dbReference type="SMART" id="SM00020">
    <property type="entry name" value="Tryp_SPc"/>
    <property type="match status" value="1"/>
</dbReference>
<feature type="domain" description="Peptidase S1" evidence="9">
    <location>
        <begin position="95"/>
        <end position="352"/>
    </location>
</feature>
<dbReference type="PRINTS" id="PR00722">
    <property type="entry name" value="CHYMOTRYPSIN"/>
</dbReference>
<keyword evidence="11" id="KW-1185">Reference proteome</keyword>
<dbReference type="EMBL" id="CAJRST010022223">
    <property type="protein sequence ID" value="CAG5958537.1"/>
    <property type="molecule type" value="Genomic_DNA"/>
</dbReference>
<dbReference type="InterPro" id="IPR001314">
    <property type="entry name" value="Peptidase_S1A"/>
</dbReference>
<evidence type="ECO:0000313" key="10">
    <source>
        <dbReference type="EMBL" id="CAG5958537.1"/>
    </source>
</evidence>
<dbReference type="PANTHER" id="PTHR24252">
    <property type="entry name" value="ACROSIN-RELATED"/>
    <property type="match status" value="1"/>
</dbReference>
<evidence type="ECO:0000259" key="8">
    <source>
        <dbReference type="PROSITE" id="PS01180"/>
    </source>
</evidence>
<evidence type="ECO:0000256" key="5">
    <source>
        <dbReference type="PROSITE-ProRule" id="PRU00059"/>
    </source>
</evidence>
<dbReference type="CDD" id="cd00041">
    <property type="entry name" value="CUB"/>
    <property type="match status" value="2"/>
</dbReference>
<dbReference type="AlphaFoldDB" id="A0A8S4BBR2"/>
<evidence type="ECO:0000256" key="6">
    <source>
        <dbReference type="RuleBase" id="RU363034"/>
    </source>
</evidence>
<dbReference type="Pfam" id="PF00431">
    <property type="entry name" value="CUB"/>
    <property type="match status" value="2"/>
</dbReference>
<feature type="domain" description="CUB" evidence="8">
    <location>
        <begin position="369"/>
        <end position="480"/>
    </location>
</feature>
<dbReference type="GO" id="GO:0004252">
    <property type="term" value="F:serine-type endopeptidase activity"/>
    <property type="evidence" value="ECO:0007669"/>
    <property type="project" value="InterPro"/>
</dbReference>
<feature type="domain" description="CUB" evidence="8">
    <location>
        <begin position="488"/>
        <end position="600"/>
    </location>
</feature>
<dbReference type="GO" id="GO:0006508">
    <property type="term" value="P:proteolysis"/>
    <property type="evidence" value="ECO:0007669"/>
    <property type="project" value="UniProtKB-KW"/>
</dbReference>
<feature type="compositionally biased region" description="Polar residues" evidence="7">
    <location>
        <begin position="621"/>
        <end position="630"/>
    </location>
</feature>
<gene>
    <name evidence="10" type="ORF">MMEN_LOCUS15360</name>
</gene>
<evidence type="ECO:0000259" key="9">
    <source>
        <dbReference type="PROSITE" id="PS50240"/>
    </source>
</evidence>
<keyword evidence="2 6" id="KW-0378">Hydrolase</keyword>
<dbReference type="FunFam" id="2.40.10.10:FF:000003">
    <property type="entry name" value="Transmembrane serine protease 3"/>
    <property type="match status" value="1"/>
</dbReference>
<dbReference type="Pfam" id="PF00089">
    <property type="entry name" value="Trypsin"/>
    <property type="match status" value="1"/>
</dbReference>
<evidence type="ECO:0000256" key="2">
    <source>
        <dbReference type="ARBA" id="ARBA00022801"/>
    </source>
</evidence>
<dbReference type="PANTHER" id="PTHR24252:SF18">
    <property type="entry name" value="OVOCHYMASE 1"/>
    <property type="match status" value="1"/>
</dbReference>
<dbReference type="InterPro" id="IPR018114">
    <property type="entry name" value="TRYPSIN_HIS"/>
</dbReference>
<dbReference type="InterPro" id="IPR035914">
    <property type="entry name" value="Sperma_CUB_dom_sf"/>
</dbReference>
<evidence type="ECO:0000256" key="1">
    <source>
        <dbReference type="ARBA" id="ARBA00022670"/>
    </source>
</evidence>
<comment type="caution">
    <text evidence="5">Lacks conserved residue(s) required for the propagation of feature annotation.</text>
</comment>
<dbReference type="SUPFAM" id="SSF50494">
    <property type="entry name" value="Trypsin-like serine proteases"/>
    <property type="match status" value="1"/>
</dbReference>
<evidence type="ECO:0000313" key="11">
    <source>
        <dbReference type="Proteomes" id="UP000677803"/>
    </source>
</evidence>
<accession>A0A8S4BBR2</accession>
<evidence type="ECO:0000256" key="7">
    <source>
        <dbReference type="SAM" id="MobiDB-lite"/>
    </source>
</evidence>
<reference evidence="10" key="1">
    <citation type="submission" date="2021-05" db="EMBL/GenBank/DDBJ databases">
        <authorList>
            <person name="Tigano A."/>
        </authorList>
    </citation>
    <scope>NUCLEOTIDE SEQUENCE</scope>
</reference>
<keyword evidence="1 6" id="KW-0645">Protease</keyword>
<evidence type="ECO:0000256" key="4">
    <source>
        <dbReference type="ARBA" id="ARBA00023157"/>
    </source>
</evidence>
<dbReference type="SUPFAM" id="SSF49854">
    <property type="entry name" value="Spermadhesin, CUB domain"/>
    <property type="match status" value="2"/>
</dbReference>
<organism evidence="10 11">
    <name type="scientific">Menidia menidia</name>
    <name type="common">Atlantic silverside</name>
    <dbReference type="NCBI Taxonomy" id="238744"/>
    <lineage>
        <taxon>Eukaryota</taxon>
        <taxon>Metazoa</taxon>
        <taxon>Chordata</taxon>
        <taxon>Craniata</taxon>
        <taxon>Vertebrata</taxon>
        <taxon>Euteleostomi</taxon>
        <taxon>Actinopterygii</taxon>
        <taxon>Neopterygii</taxon>
        <taxon>Teleostei</taxon>
        <taxon>Neoteleostei</taxon>
        <taxon>Acanthomorphata</taxon>
        <taxon>Ovalentaria</taxon>
        <taxon>Atherinomorphae</taxon>
        <taxon>Atheriniformes</taxon>
        <taxon>Atherinopsidae</taxon>
        <taxon>Menidiinae</taxon>
        <taxon>Menidia</taxon>
    </lineage>
</organism>
<dbReference type="Gene3D" id="2.40.10.10">
    <property type="entry name" value="Trypsin-like serine proteases"/>
    <property type="match status" value="1"/>
</dbReference>
<dbReference type="InterPro" id="IPR009003">
    <property type="entry name" value="Peptidase_S1_PA"/>
</dbReference>
<dbReference type="PROSITE" id="PS01180">
    <property type="entry name" value="CUB"/>
    <property type="match status" value="2"/>
</dbReference>
<proteinExistence type="predicted"/>
<dbReference type="InterPro" id="IPR000859">
    <property type="entry name" value="CUB_dom"/>
</dbReference>
<sequence length="684" mass="73733">MELLRLRQPGGNKARPAPFSFLELDHISGSPEVGSGPVQSRFFGVGGAMRTLNSLLLPLWFWFWFWTHAGLHAAQTGSKCGAPQVWSTSASSLRIVGGTKAAYGSHPWLVSLQKRGSHFCAGAILTERWILTAAHCVASMSKESLGEVRVLAGEFDLRARDKEEQVFLVKSVTAHEKYRRVLPMDYDIALVELDQHIRMGTRVQPLCLPLAEESSLPQTPCLVAGWGRTKERGRLSAVLREVQLDLLEPDRCKRVLQTLKSSFLNQKAAMTVLCAGQERGGKDACQGDSGGPLVCPAGSGSGHWVAAGITSWGKGCGRSWADNSSRPPSGRGSPGIFTDVRLLLPWIKQKLREAEQQPGTTSSRLCSVSDGHLSAGEGVIRNPRLSSDRYDNNQMCVWSIAAPPGHGILLEFDRFDLENDSCCQYDRLTVSARTHRTVGIFCGRAPPGPVLLQNSQNATLRFSSDINGAGSGFVVRHRAVRGHSHPGCGAVVLVEEQAELRSPDHPRPYAPDCVLRWVVHAPQGHVVKLDFADFDLEGSEECVYDSLAVFGDVAGTEEIALLCGGGVPPPVLSYGSLMVLRFSSDGSVAHRGFRAALTFVAVADLDDQGGAAEGGRPPVSTVDQPQTASHVDQRVSDPAVQRLNSRVLRQRLGGDHRASQGPRLHTAGGPDDEDHSGESSGKGL</sequence>
<protein>
    <submittedName>
        <fullName evidence="10">(Atlantic silverside) hypothetical protein</fullName>
    </submittedName>
</protein>
<dbReference type="InterPro" id="IPR033116">
    <property type="entry name" value="TRYPSIN_SER"/>
</dbReference>
<keyword evidence="3 6" id="KW-0720">Serine protease</keyword>
<keyword evidence="4" id="KW-1015">Disulfide bond</keyword>
<dbReference type="OrthoDB" id="6380398at2759"/>
<dbReference type="InterPro" id="IPR001254">
    <property type="entry name" value="Trypsin_dom"/>
</dbReference>
<comment type="caution">
    <text evidence="10">The sequence shown here is derived from an EMBL/GenBank/DDBJ whole genome shotgun (WGS) entry which is preliminary data.</text>
</comment>
<dbReference type="PROSITE" id="PS50240">
    <property type="entry name" value="TRYPSIN_DOM"/>
    <property type="match status" value="1"/>
</dbReference>
<dbReference type="Gene3D" id="2.60.120.290">
    <property type="entry name" value="Spermadhesin, CUB domain"/>
    <property type="match status" value="2"/>
</dbReference>
<dbReference type="FunFam" id="2.60.120.290:FF:000005">
    <property type="entry name" value="Procollagen C-endopeptidase enhancer 1"/>
    <property type="match status" value="1"/>
</dbReference>
<dbReference type="Proteomes" id="UP000677803">
    <property type="component" value="Unassembled WGS sequence"/>
</dbReference>
<dbReference type="SMART" id="SM00042">
    <property type="entry name" value="CUB"/>
    <property type="match status" value="2"/>
</dbReference>
<dbReference type="PROSITE" id="PS00135">
    <property type="entry name" value="TRYPSIN_SER"/>
    <property type="match status" value="1"/>
</dbReference>
<dbReference type="GO" id="GO:0009566">
    <property type="term" value="P:fertilization"/>
    <property type="evidence" value="ECO:0007669"/>
    <property type="project" value="UniProtKB-ARBA"/>
</dbReference>
<dbReference type="PROSITE" id="PS00134">
    <property type="entry name" value="TRYPSIN_HIS"/>
    <property type="match status" value="1"/>
</dbReference>
<feature type="region of interest" description="Disordered" evidence="7">
    <location>
        <begin position="608"/>
        <end position="684"/>
    </location>
</feature>
<name>A0A8S4BBR2_9TELE</name>
<dbReference type="InterPro" id="IPR043504">
    <property type="entry name" value="Peptidase_S1_PA_chymotrypsin"/>
</dbReference>
<dbReference type="CDD" id="cd00190">
    <property type="entry name" value="Tryp_SPc"/>
    <property type="match status" value="1"/>
</dbReference>